<feature type="compositionally biased region" description="Basic residues" evidence="10">
    <location>
        <begin position="502"/>
        <end position="515"/>
    </location>
</feature>
<feature type="domain" description="DEAD-box RNA helicase Q" evidence="13">
    <location>
        <begin position="34"/>
        <end position="62"/>
    </location>
</feature>
<organism evidence="14">
    <name type="scientific">uncultured Desulfobacterium sp</name>
    <dbReference type="NCBI Taxonomy" id="201089"/>
    <lineage>
        <taxon>Bacteria</taxon>
        <taxon>Pseudomonadati</taxon>
        <taxon>Thermodesulfobacteriota</taxon>
        <taxon>Desulfobacteria</taxon>
        <taxon>Desulfobacterales</taxon>
        <taxon>Desulfobacteriaceae</taxon>
        <taxon>Desulfobacterium</taxon>
        <taxon>environmental samples</taxon>
    </lineage>
</organism>
<dbReference type="CDD" id="cd18787">
    <property type="entry name" value="SF2_C_DEAD"/>
    <property type="match status" value="1"/>
</dbReference>
<dbReference type="InterPro" id="IPR014001">
    <property type="entry name" value="Helicase_ATP-bd"/>
</dbReference>
<keyword evidence="1" id="KW-0963">Cytoplasm</keyword>
<evidence type="ECO:0000256" key="10">
    <source>
        <dbReference type="SAM" id="MobiDB-lite"/>
    </source>
</evidence>
<evidence type="ECO:0000256" key="9">
    <source>
        <dbReference type="RuleBase" id="RU000492"/>
    </source>
</evidence>
<dbReference type="HAMAP" id="MF_00661">
    <property type="entry name" value="DEAD_helicase_RhlB"/>
    <property type="match status" value="1"/>
</dbReference>
<keyword evidence="5 9" id="KW-0067">ATP-binding</keyword>
<feature type="region of interest" description="Disordered" evidence="10">
    <location>
        <begin position="498"/>
        <end position="530"/>
    </location>
</feature>
<dbReference type="PROSITE" id="PS00039">
    <property type="entry name" value="DEAD_ATP_HELICASE"/>
    <property type="match status" value="1"/>
</dbReference>
<evidence type="ECO:0000256" key="8">
    <source>
        <dbReference type="PROSITE-ProRule" id="PRU00552"/>
    </source>
</evidence>
<dbReference type="Pfam" id="PF00271">
    <property type="entry name" value="Helicase_C"/>
    <property type="match status" value="1"/>
</dbReference>
<feature type="short sequence motif" description="Q motif" evidence="8">
    <location>
        <begin position="34"/>
        <end position="62"/>
    </location>
</feature>
<keyword evidence="6" id="KW-0694">RNA-binding</keyword>
<dbReference type="SUPFAM" id="SSF52540">
    <property type="entry name" value="P-loop containing nucleoside triphosphate hydrolases"/>
    <property type="match status" value="1"/>
</dbReference>
<name>E1YC35_9BACT</name>
<dbReference type="GO" id="GO:0005829">
    <property type="term" value="C:cytosol"/>
    <property type="evidence" value="ECO:0007669"/>
    <property type="project" value="TreeGrafter"/>
</dbReference>
<dbReference type="Pfam" id="PF00270">
    <property type="entry name" value="DEAD"/>
    <property type="match status" value="1"/>
</dbReference>
<comment type="similarity">
    <text evidence="7 9">Belongs to the DEAD box helicase family.</text>
</comment>
<feature type="domain" description="Helicase ATP-binding" evidence="11">
    <location>
        <begin position="65"/>
        <end position="241"/>
    </location>
</feature>
<evidence type="ECO:0000256" key="2">
    <source>
        <dbReference type="ARBA" id="ARBA00022741"/>
    </source>
</evidence>
<keyword evidence="4 9" id="KW-0347">Helicase</keyword>
<dbReference type="SMART" id="SM00487">
    <property type="entry name" value="DEXDc"/>
    <property type="match status" value="1"/>
</dbReference>
<evidence type="ECO:0000259" key="13">
    <source>
        <dbReference type="PROSITE" id="PS51195"/>
    </source>
</evidence>
<feature type="domain" description="Helicase C-terminal" evidence="12">
    <location>
        <begin position="252"/>
        <end position="454"/>
    </location>
</feature>
<dbReference type="CDD" id="cd00268">
    <property type="entry name" value="DEADc"/>
    <property type="match status" value="1"/>
</dbReference>
<gene>
    <name evidence="14" type="ORF">N47_G34530</name>
</gene>
<dbReference type="PROSITE" id="PS51195">
    <property type="entry name" value="Q_MOTIF"/>
    <property type="match status" value="1"/>
</dbReference>
<keyword evidence="3 9" id="KW-0378">Hydrolase</keyword>
<keyword evidence="2 9" id="KW-0547">Nucleotide-binding</keyword>
<protein>
    <submittedName>
        <fullName evidence="14">ATP-dependent RNA helicase rhlB</fullName>
    </submittedName>
</protein>
<proteinExistence type="inferred from homology"/>
<evidence type="ECO:0000313" key="14">
    <source>
        <dbReference type="EMBL" id="CBX28129.1"/>
    </source>
</evidence>
<dbReference type="Gene3D" id="3.40.50.300">
    <property type="entry name" value="P-loop containing nucleotide triphosphate hydrolases"/>
    <property type="match status" value="2"/>
</dbReference>
<dbReference type="GO" id="GO:0016787">
    <property type="term" value="F:hydrolase activity"/>
    <property type="evidence" value="ECO:0007669"/>
    <property type="project" value="UniProtKB-KW"/>
</dbReference>
<evidence type="ECO:0000256" key="1">
    <source>
        <dbReference type="ARBA" id="ARBA00022490"/>
    </source>
</evidence>
<evidence type="ECO:0000259" key="11">
    <source>
        <dbReference type="PROSITE" id="PS51192"/>
    </source>
</evidence>
<evidence type="ECO:0000256" key="6">
    <source>
        <dbReference type="ARBA" id="ARBA00022884"/>
    </source>
</evidence>
<sequence length="530" mass="59832">MLNNKPRNIMPDEDELLESLVPKRAEKPNFLTDTRFDEFKIPPEVLMGLKDAGFTLCTPIQARALPLSLAGQDVAGQAQTGTGKTAAFLTTIASRILSLENRVPRLPSALIVAPTRELAQQIHEEAEVLFRHTGLTLMQVIGGIDYQKQADMLRKGVDVVICTPGRIIDYFKQGVFKTEGIKIIVIDEADRLLDLGFSKDMRYILQKLPNYSKRQSMLFSATLSHRVMELTYEYMNLPEFISVTPEDVVVEGINQILYHVSKESKLSLLLGLLKREKWSRVLIFANTKSSVERLTGKLKGNGYPAEGITGDLPQSKRFSLMERYKKGNIKILVATDVASRGIHVEDISHVINYDLPNDGEIYVHRIGRTARAGKEGSAICLSCDEFVLNLENIENKIGYKIPVEWAEDDWYIEDKCKSVFPKKRYEEKKKRRPVKEVARTKSIQPIKPKEKTKKNYFPGTFFGFTPPVSEQKDVAVIETGIEAGIGAIKDAVKEDELPQTVKPKKKHRYRRKSRPKAVGTVEGKEAKKET</sequence>
<evidence type="ECO:0000256" key="7">
    <source>
        <dbReference type="ARBA" id="ARBA00038437"/>
    </source>
</evidence>
<dbReference type="EMBL" id="FR695868">
    <property type="protein sequence ID" value="CBX28129.1"/>
    <property type="molecule type" value="Genomic_DNA"/>
</dbReference>
<reference evidence="14" key="1">
    <citation type="journal article" date="2011" name="Environ. Microbiol.">
        <title>Genomic insights into the metabolic potential of the polycyclic aromatic hydrocarbon degrading sulfate-reducing Deltaproteobacterium N47.</title>
        <authorList>
            <person name="Bergmann F."/>
            <person name="Selesi D."/>
            <person name="Weinmaier T."/>
            <person name="Tischler P."/>
            <person name="Rattei T."/>
            <person name="Meckenstock R.U."/>
        </authorList>
    </citation>
    <scope>NUCLEOTIDE SEQUENCE</scope>
</reference>
<dbReference type="InterPro" id="IPR001650">
    <property type="entry name" value="Helicase_C-like"/>
</dbReference>
<accession>E1YC35</accession>
<dbReference type="InterPro" id="IPR050079">
    <property type="entry name" value="DEAD_box_RNA_helicase"/>
</dbReference>
<dbReference type="GO" id="GO:0005524">
    <property type="term" value="F:ATP binding"/>
    <property type="evidence" value="ECO:0007669"/>
    <property type="project" value="UniProtKB-KW"/>
</dbReference>
<dbReference type="AlphaFoldDB" id="E1YC35"/>
<dbReference type="InterPro" id="IPR014014">
    <property type="entry name" value="RNA_helicase_DEAD_Q_motif"/>
</dbReference>
<dbReference type="PANTHER" id="PTHR47959:SF10">
    <property type="entry name" value="ATP-DEPENDENT RNA HELICASE RHLB"/>
    <property type="match status" value="1"/>
</dbReference>
<evidence type="ECO:0000256" key="3">
    <source>
        <dbReference type="ARBA" id="ARBA00022801"/>
    </source>
</evidence>
<dbReference type="InterPro" id="IPR044742">
    <property type="entry name" value="DEAD/DEAH_RhlB"/>
</dbReference>
<dbReference type="SMART" id="SM00490">
    <property type="entry name" value="HELICc"/>
    <property type="match status" value="1"/>
</dbReference>
<evidence type="ECO:0000259" key="12">
    <source>
        <dbReference type="PROSITE" id="PS51194"/>
    </source>
</evidence>
<evidence type="ECO:0000256" key="4">
    <source>
        <dbReference type="ARBA" id="ARBA00022806"/>
    </source>
</evidence>
<dbReference type="GO" id="GO:0003723">
    <property type="term" value="F:RNA binding"/>
    <property type="evidence" value="ECO:0007669"/>
    <property type="project" value="UniProtKB-KW"/>
</dbReference>
<evidence type="ECO:0000256" key="5">
    <source>
        <dbReference type="ARBA" id="ARBA00022840"/>
    </source>
</evidence>
<dbReference type="PANTHER" id="PTHR47959">
    <property type="entry name" value="ATP-DEPENDENT RNA HELICASE RHLE-RELATED"/>
    <property type="match status" value="1"/>
</dbReference>
<dbReference type="PROSITE" id="PS51192">
    <property type="entry name" value="HELICASE_ATP_BIND_1"/>
    <property type="match status" value="1"/>
</dbReference>
<dbReference type="InterPro" id="IPR000629">
    <property type="entry name" value="RNA-helicase_DEAD-box_CS"/>
</dbReference>
<dbReference type="PROSITE" id="PS51194">
    <property type="entry name" value="HELICASE_CTER"/>
    <property type="match status" value="1"/>
</dbReference>
<dbReference type="InterPro" id="IPR027417">
    <property type="entry name" value="P-loop_NTPase"/>
</dbReference>
<dbReference type="InterPro" id="IPR023554">
    <property type="entry name" value="RNA_helicase_ATP-dep_RhlB"/>
</dbReference>
<dbReference type="GO" id="GO:0003724">
    <property type="term" value="F:RNA helicase activity"/>
    <property type="evidence" value="ECO:0007669"/>
    <property type="project" value="InterPro"/>
</dbReference>
<dbReference type="InterPro" id="IPR011545">
    <property type="entry name" value="DEAD/DEAH_box_helicase_dom"/>
</dbReference>